<accession>A0A368JLU0</accession>
<organism evidence="2 3">
    <name type="scientific">Larkinella punicea</name>
    <dbReference type="NCBI Taxonomy" id="2315727"/>
    <lineage>
        <taxon>Bacteria</taxon>
        <taxon>Pseudomonadati</taxon>
        <taxon>Bacteroidota</taxon>
        <taxon>Cytophagia</taxon>
        <taxon>Cytophagales</taxon>
        <taxon>Spirosomataceae</taxon>
        <taxon>Larkinella</taxon>
    </lineage>
</organism>
<dbReference type="Proteomes" id="UP000253383">
    <property type="component" value="Unassembled WGS sequence"/>
</dbReference>
<sequence>MKKTGLLFGFLLLAIAGANAQTFRGLDKSPMDMAYYPDDYAHDRKFAPAKIGTDKAMVRITYSRPAKNGREIFGTKLAPYGKVWRVGANEAPEIKFYQDVTFGDKKVKAGNYALLAIPTEKEWTLILSSDVDQWGAYSYNEALDVARVTVPVQKLDTVLENFSIQFAKKDAKTATLSMGWDTTLVTVPVSF</sequence>
<evidence type="ECO:0000313" key="3">
    <source>
        <dbReference type="Proteomes" id="UP000253383"/>
    </source>
</evidence>
<proteinExistence type="predicted"/>
<protein>
    <submittedName>
        <fullName evidence="2">DUF2911 domain-containing protein</fullName>
    </submittedName>
</protein>
<gene>
    <name evidence="2" type="ORF">DUE52_16045</name>
</gene>
<feature type="signal peptide" evidence="1">
    <location>
        <begin position="1"/>
        <end position="20"/>
    </location>
</feature>
<name>A0A368JLU0_9BACT</name>
<dbReference type="RefSeq" id="WP_114407039.1">
    <property type="nucleotide sequence ID" value="NZ_QOWE01000012.1"/>
</dbReference>
<evidence type="ECO:0000256" key="1">
    <source>
        <dbReference type="SAM" id="SignalP"/>
    </source>
</evidence>
<keyword evidence="3" id="KW-1185">Reference proteome</keyword>
<reference evidence="2 3" key="1">
    <citation type="submission" date="2018-07" db="EMBL/GenBank/DDBJ databases">
        <title>Genome analysis of Larkinella rosea.</title>
        <authorList>
            <person name="Zhou Z."/>
            <person name="Wang G."/>
        </authorList>
    </citation>
    <scope>NUCLEOTIDE SEQUENCE [LARGE SCALE GENOMIC DNA]</scope>
    <source>
        <strain evidence="3">zzj9</strain>
    </source>
</reference>
<dbReference type="OrthoDB" id="195456at2"/>
<dbReference type="Pfam" id="PF11138">
    <property type="entry name" value="DUF2911"/>
    <property type="match status" value="1"/>
</dbReference>
<dbReference type="EMBL" id="QOWE01000012">
    <property type="protein sequence ID" value="RCR68620.1"/>
    <property type="molecule type" value="Genomic_DNA"/>
</dbReference>
<comment type="caution">
    <text evidence="2">The sequence shown here is derived from an EMBL/GenBank/DDBJ whole genome shotgun (WGS) entry which is preliminary data.</text>
</comment>
<dbReference type="AlphaFoldDB" id="A0A368JLU0"/>
<feature type="chain" id="PRO_5017083957" evidence="1">
    <location>
        <begin position="21"/>
        <end position="191"/>
    </location>
</feature>
<evidence type="ECO:0000313" key="2">
    <source>
        <dbReference type="EMBL" id="RCR68620.1"/>
    </source>
</evidence>
<keyword evidence="1" id="KW-0732">Signal</keyword>
<dbReference type="InterPro" id="IPR021314">
    <property type="entry name" value="DUF2911"/>
</dbReference>